<dbReference type="OrthoDB" id="9790413at2"/>
<organism evidence="6 7">
    <name type="scientific">Solidesulfovibrio fructosivorans JJ]</name>
    <dbReference type="NCBI Taxonomy" id="596151"/>
    <lineage>
        <taxon>Bacteria</taxon>
        <taxon>Pseudomonadati</taxon>
        <taxon>Thermodesulfobacteriota</taxon>
        <taxon>Desulfovibrionia</taxon>
        <taxon>Desulfovibrionales</taxon>
        <taxon>Desulfovibrionaceae</taxon>
        <taxon>Solidesulfovibrio</taxon>
    </lineage>
</organism>
<proteinExistence type="predicted"/>
<dbReference type="InterPro" id="IPR036271">
    <property type="entry name" value="Tet_transcr_reg_TetR-rel_C_sf"/>
</dbReference>
<feature type="domain" description="HTH tetR-type" evidence="5">
    <location>
        <begin position="16"/>
        <end position="76"/>
    </location>
</feature>
<dbReference type="SUPFAM" id="SSF46689">
    <property type="entry name" value="Homeodomain-like"/>
    <property type="match status" value="1"/>
</dbReference>
<protein>
    <submittedName>
        <fullName evidence="6">Transcriptional regulator, TetR family</fullName>
    </submittedName>
</protein>
<dbReference type="GO" id="GO:0003700">
    <property type="term" value="F:DNA-binding transcription factor activity"/>
    <property type="evidence" value="ECO:0007669"/>
    <property type="project" value="TreeGrafter"/>
</dbReference>
<evidence type="ECO:0000256" key="4">
    <source>
        <dbReference type="PROSITE-ProRule" id="PRU00335"/>
    </source>
</evidence>
<accession>E1JTK9</accession>
<keyword evidence="7" id="KW-1185">Reference proteome</keyword>
<reference evidence="6 7" key="1">
    <citation type="submission" date="2010-08" db="EMBL/GenBank/DDBJ databases">
        <title>The draft genome of Desulfovibrio fructosovorans JJ.</title>
        <authorList>
            <consortium name="US DOE Joint Genome Institute (JGI-PGF)"/>
            <person name="Lucas S."/>
            <person name="Copeland A."/>
            <person name="Lapidus A."/>
            <person name="Cheng J.-F."/>
            <person name="Bruce D."/>
            <person name="Goodwin L."/>
            <person name="Pitluck S."/>
            <person name="Land M.L."/>
            <person name="Hauser L."/>
            <person name="Chang Y.-J."/>
            <person name="Jeffries C."/>
            <person name="Wall J.D."/>
            <person name="Stahl D.A."/>
            <person name="Arkin A.P."/>
            <person name="Dehal P."/>
            <person name="Stolyar S.M."/>
            <person name="Hazen T.C."/>
            <person name="Woyke T.J."/>
        </authorList>
    </citation>
    <scope>NUCLEOTIDE SEQUENCE [LARGE SCALE GENOMIC DNA]</scope>
    <source>
        <strain evidence="6 7">JJ</strain>
    </source>
</reference>
<dbReference type="Gene3D" id="1.10.10.60">
    <property type="entry name" value="Homeodomain-like"/>
    <property type="match status" value="1"/>
</dbReference>
<evidence type="ECO:0000259" key="5">
    <source>
        <dbReference type="PROSITE" id="PS50977"/>
    </source>
</evidence>
<dbReference type="GO" id="GO:0000976">
    <property type="term" value="F:transcription cis-regulatory region binding"/>
    <property type="evidence" value="ECO:0007669"/>
    <property type="project" value="TreeGrafter"/>
</dbReference>
<keyword evidence="1" id="KW-0805">Transcription regulation</keyword>
<dbReference type="Gene3D" id="1.10.357.10">
    <property type="entry name" value="Tetracycline Repressor, domain 2"/>
    <property type="match status" value="1"/>
</dbReference>
<dbReference type="AlphaFoldDB" id="E1JTK9"/>
<gene>
    <name evidence="6" type="ORF">DesfrDRAFT_0958</name>
</gene>
<dbReference type="EMBL" id="AECZ01000004">
    <property type="protein sequence ID" value="EFL52469.1"/>
    <property type="molecule type" value="Genomic_DNA"/>
</dbReference>
<dbReference type="InterPro" id="IPR001647">
    <property type="entry name" value="HTH_TetR"/>
</dbReference>
<dbReference type="SUPFAM" id="SSF48498">
    <property type="entry name" value="Tetracyclin repressor-like, C-terminal domain"/>
    <property type="match status" value="1"/>
</dbReference>
<dbReference type="Pfam" id="PF09209">
    <property type="entry name" value="CecR_C"/>
    <property type="match status" value="1"/>
</dbReference>
<feature type="DNA-binding region" description="H-T-H motif" evidence="4">
    <location>
        <begin position="39"/>
        <end position="58"/>
    </location>
</feature>
<dbReference type="Proteomes" id="UP000006250">
    <property type="component" value="Unassembled WGS sequence"/>
</dbReference>
<sequence length="238" mass="26308">MPQAPEKNDKRLAKGRQTRERLLAEALRLFAQHGYAGVGTREVAAAAKTNIASIAFHFSGKEGLYRAVIEHVSGELARLHQAAIAEATAQSAAGGEEAGDRAKRIVTDLITRLLTSNRSRWMTLLLQREFITPTPFFDVIYESTIEPTLTALAALASEINGKSQASPENKVLAFSLFIMTSAFQRNRNTFLRFIEKDAYSPEDIETISRVVARFVKNGLLQPQETNEALSPCPSKQNF</sequence>
<dbReference type="InterPro" id="IPR050109">
    <property type="entry name" value="HTH-type_TetR-like_transc_reg"/>
</dbReference>
<evidence type="ECO:0000313" key="6">
    <source>
        <dbReference type="EMBL" id="EFL52469.1"/>
    </source>
</evidence>
<dbReference type="RefSeq" id="WP_005991603.1">
    <property type="nucleotide sequence ID" value="NZ_AECZ01000004.1"/>
</dbReference>
<dbReference type="PANTHER" id="PTHR30055">
    <property type="entry name" value="HTH-TYPE TRANSCRIPTIONAL REGULATOR RUTR"/>
    <property type="match status" value="1"/>
</dbReference>
<dbReference type="eggNOG" id="COG1309">
    <property type="taxonomic scope" value="Bacteria"/>
</dbReference>
<dbReference type="InterPro" id="IPR015292">
    <property type="entry name" value="Tscrpt_reg_YbiH_C"/>
</dbReference>
<dbReference type="PRINTS" id="PR00455">
    <property type="entry name" value="HTHTETR"/>
</dbReference>
<evidence type="ECO:0000256" key="3">
    <source>
        <dbReference type="ARBA" id="ARBA00023163"/>
    </source>
</evidence>
<evidence type="ECO:0000256" key="1">
    <source>
        <dbReference type="ARBA" id="ARBA00023015"/>
    </source>
</evidence>
<keyword evidence="2 4" id="KW-0238">DNA-binding</keyword>
<dbReference type="PROSITE" id="PS50977">
    <property type="entry name" value="HTH_TETR_2"/>
    <property type="match status" value="1"/>
</dbReference>
<evidence type="ECO:0000313" key="7">
    <source>
        <dbReference type="Proteomes" id="UP000006250"/>
    </source>
</evidence>
<dbReference type="Pfam" id="PF00440">
    <property type="entry name" value="TetR_N"/>
    <property type="match status" value="1"/>
</dbReference>
<comment type="caution">
    <text evidence="6">The sequence shown here is derived from an EMBL/GenBank/DDBJ whole genome shotgun (WGS) entry which is preliminary data.</text>
</comment>
<name>E1JTK9_SOLFR</name>
<keyword evidence="3" id="KW-0804">Transcription</keyword>
<evidence type="ECO:0000256" key="2">
    <source>
        <dbReference type="ARBA" id="ARBA00023125"/>
    </source>
</evidence>
<dbReference type="PANTHER" id="PTHR30055:SF234">
    <property type="entry name" value="HTH-TYPE TRANSCRIPTIONAL REGULATOR BETI"/>
    <property type="match status" value="1"/>
</dbReference>
<dbReference type="InterPro" id="IPR009057">
    <property type="entry name" value="Homeodomain-like_sf"/>
</dbReference>
<dbReference type="STRING" id="596151.DesfrDRAFT_0958"/>